<dbReference type="PANTHER" id="PTHR32347">
    <property type="entry name" value="EFFLUX SYSTEM COMPONENT YKNX-RELATED"/>
    <property type="match status" value="1"/>
</dbReference>
<evidence type="ECO:0000313" key="4">
    <source>
        <dbReference type="EMBL" id="CAG2145600.1"/>
    </source>
</evidence>
<evidence type="ECO:0000256" key="2">
    <source>
        <dbReference type="ARBA" id="ARBA00023054"/>
    </source>
</evidence>
<evidence type="ECO:0008006" key="6">
    <source>
        <dbReference type="Google" id="ProtNLM"/>
    </source>
</evidence>
<protein>
    <recommendedName>
        <fullName evidence="6">Multidrug transporter</fullName>
    </recommendedName>
</protein>
<evidence type="ECO:0000256" key="1">
    <source>
        <dbReference type="ARBA" id="ARBA00004196"/>
    </source>
</evidence>
<evidence type="ECO:0000313" key="5">
    <source>
        <dbReference type="Proteomes" id="UP000672934"/>
    </source>
</evidence>
<dbReference type="InterPro" id="IPR050465">
    <property type="entry name" value="UPF0194_transport"/>
</dbReference>
<name>A0A916IUV6_9BURK</name>
<keyword evidence="3" id="KW-1133">Transmembrane helix</keyword>
<keyword evidence="3" id="KW-0472">Membrane</keyword>
<dbReference type="GO" id="GO:0030313">
    <property type="term" value="C:cell envelope"/>
    <property type="evidence" value="ECO:0007669"/>
    <property type="project" value="UniProtKB-SubCell"/>
</dbReference>
<dbReference type="Proteomes" id="UP000672934">
    <property type="component" value="Unassembled WGS sequence"/>
</dbReference>
<keyword evidence="3" id="KW-0812">Transmembrane</keyword>
<comment type="subcellular location">
    <subcellularLocation>
        <location evidence="1">Cell envelope</location>
    </subcellularLocation>
</comment>
<organism evidence="4 5">
    <name type="scientific">Cupriavidus yeoncheonensis</name>
    <dbReference type="NCBI Taxonomy" id="1462994"/>
    <lineage>
        <taxon>Bacteria</taxon>
        <taxon>Pseudomonadati</taxon>
        <taxon>Pseudomonadota</taxon>
        <taxon>Betaproteobacteria</taxon>
        <taxon>Burkholderiales</taxon>
        <taxon>Burkholderiaceae</taxon>
        <taxon>Cupriavidus</taxon>
    </lineage>
</organism>
<comment type="caution">
    <text evidence="4">The sequence shown here is derived from an EMBL/GenBank/DDBJ whole genome shotgun (WGS) entry which is preliminary data.</text>
</comment>
<dbReference type="AlphaFoldDB" id="A0A916IUV6"/>
<evidence type="ECO:0000256" key="3">
    <source>
        <dbReference type="SAM" id="Phobius"/>
    </source>
</evidence>
<accession>A0A916IUV6</accession>
<feature type="transmembrane region" description="Helical" evidence="3">
    <location>
        <begin position="52"/>
        <end position="74"/>
    </location>
</feature>
<keyword evidence="2" id="KW-0175">Coiled coil</keyword>
<reference evidence="4" key="1">
    <citation type="submission" date="2021-03" db="EMBL/GenBank/DDBJ databases">
        <authorList>
            <person name="Peeters C."/>
        </authorList>
    </citation>
    <scope>NUCLEOTIDE SEQUENCE</scope>
    <source>
        <strain evidence="4">LMG 31506</strain>
    </source>
</reference>
<gene>
    <name evidence="4" type="ORF">LMG31506_03218</name>
</gene>
<sequence>MDKKPEKPDPKSTSLLPTKMLQSRLSRQEEALVRRRSREIGLRPLWQIAPRLASYGMVAFIIWIILSVMFPPVFNRSSERAVVNSPVNLVTTPVEGVITRQAVAVGGTFAAGEPLMTLQNSNLDRALLTELTGKQLDNQTRLEAAKAKLAADQTRLASTGQDIQRYQSAAQREHSARVKGIEAKLAVARQQIDQQEDVVNRNQAMQWAGAVSEAYTDASRNQLTVLSGQRDAIQAELESARGSSEAARSKVYMSSADGAVGALVQRQDELRASITQLQSEITQLQEYGESVDKMVRTEQDRLERVSNLEIKAYAGGVVEDVLAPPGTRVAAGATLMRTTNCSQPRVVAVFPRSLSKDLLPGARVTVNVDGVATPVPGSVAEVLPRAPDGDQARYFVPFPPIEKNEVYLIARLDKPLPDLRATGTHQTDRCALGHWAKVSLNRSWLRSLI</sequence>
<dbReference type="PANTHER" id="PTHR32347:SF23">
    <property type="entry name" value="BLL5650 PROTEIN"/>
    <property type="match status" value="1"/>
</dbReference>
<dbReference type="EMBL" id="CAJPUY010000011">
    <property type="protein sequence ID" value="CAG2145600.1"/>
    <property type="molecule type" value="Genomic_DNA"/>
</dbReference>
<proteinExistence type="predicted"/>
<keyword evidence="5" id="KW-1185">Reference proteome</keyword>
<dbReference type="RefSeq" id="WP_211948164.1">
    <property type="nucleotide sequence ID" value="NZ_CAJPUY010000011.1"/>
</dbReference>